<accession>W4K6L9</accession>
<sequence>MVHVWVAKANSRSIICNLEQMRIRRQLFSRESSCQSKNQAPRMEHAIFRGGNEIRYFQVLSTEEET</sequence>
<dbReference type="RefSeq" id="XP_009547675.1">
    <property type="nucleotide sequence ID" value="XM_009549380.1"/>
</dbReference>
<dbReference type="KEGG" id="hir:HETIRDRAFT_169734"/>
<dbReference type="InParanoid" id="W4K6L9"/>
<dbReference type="GeneID" id="20668234"/>
<gene>
    <name evidence="1" type="ORF">HETIRDRAFT_169734</name>
</gene>
<name>W4K6L9_HETIT</name>
<dbReference type="EMBL" id="KI925459">
    <property type="protein sequence ID" value="ETW80990.1"/>
    <property type="molecule type" value="Genomic_DNA"/>
</dbReference>
<evidence type="ECO:0000313" key="2">
    <source>
        <dbReference type="Proteomes" id="UP000030671"/>
    </source>
</evidence>
<evidence type="ECO:0000313" key="1">
    <source>
        <dbReference type="EMBL" id="ETW80990.1"/>
    </source>
</evidence>
<keyword evidence="2" id="KW-1185">Reference proteome</keyword>
<organism evidence="1 2">
    <name type="scientific">Heterobasidion irregulare (strain TC 32-1)</name>
    <dbReference type="NCBI Taxonomy" id="747525"/>
    <lineage>
        <taxon>Eukaryota</taxon>
        <taxon>Fungi</taxon>
        <taxon>Dikarya</taxon>
        <taxon>Basidiomycota</taxon>
        <taxon>Agaricomycotina</taxon>
        <taxon>Agaricomycetes</taxon>
        <taxon>Russulales</taxon>
        <taxon>Bondarzewiaceae</taxon>
        <taxon>Heterobasidion</taxon>
        <taxon>Heterobasidion annosum species complex</taxon>
    </lineage>
</organism>
<dbReference type="Proteomes" id="UP000030671">
    <property type="component" value="Unassembled WGS sequence"/>
</dbReference>
<reference evidence="1 2" key="1">
    <citation type="journal article" date="2012" name="New Phytol.">
        <title>Insight into trade-off between wood decay and parasitism from the genome of a fungal forest pathogen.</title>
        <authorList>
            <person name="Olson A."/>
            <person name="Aerts A."/>
            <person name="Asiegbu F."/>
            <person name="Belbahri L."/>
            <person name="Bouzid O."/>
            <person name="Broberg A."/>
            <person name="Canback B."/>
            <person name="Coutinho P.M."/>
            <person name="Cullen D."/>
            <person name="Dalman K."/>
            <person name="Deflorio G."/>
            <person name="van Diepen L.T."/>
            <person name="Dunand C."/>
            <person name="Duplessis S."/>
            <person name="Durling M."/>
            <person name="Gonthier P."/>
            <person name="Grimwood J."/>
            <person name="Fossdal C.G."/>
            <person name="Hansson D."/>
            <person name="Henrissat B."/>
            <person name="Hietala A."/>
            <person name="Himmelstrand K."/>
            <person name="Hoffmeister D."/>
            <person name="Hogberg N."/>
            <person name="James T.Y."/>
            <person name="Karlsson M."/>
            <person name="Kohler A."/>
            <person name="Kues U."/>
            <person name="Lee Y.H."/>
            <person name="Lin Y.C."/>
            <person name="Lind M."/>
            <person name="Lindquist E."/>
            <person name="Lombard V."/>
            <person name="Lucas S."/>
            <person name="Lunden K."/>
            <person name="Morin E."/>
            <person name="Murat C."/>
            <person name="Park J."/>
            <person name="Raffaello T."/>
            <person name="Rouze P."/>
            <person name="Salamov A."/>
            <person name="Schmutz J."/>
            <person name="Solheim H."/>
            <person name="Stahlberg J."/>
            <person name="Velez H."/>
            <person name="de Vries R.P."/>
            <person name="Wiebenga A."/>
            <person name="Woodward S."/>
            <person name="Yakovlev I."/>
            <person name="Garbelotto M."/>
            <person name="Martin F."/>
            <person name="Grigoriev I.V."/>
            <person name="Stenlid J."/>
        </authorList>
    </citation>
    <scope>NUCLEOTIDE SEQUENCE [LARGE SCALE GENOMIC DNA]</scope>
    <source>
        <strain evidence="1 2">TC 32-1</strain>
    </source>
</reference>
<dbReference type="HOGENOM" id="CLU_2831486_0_0_1"/>
<protein>
    <submittedName>
        <fullName evidence="1">Uncharacterized protein</fullName>
    </submittedName>
</protein>
<proteinExistence type="predicted"/>
<dbReference type="AlphaFoldDB" id="W4K6L9"/>